<name>A0A8H4QZ34_9HELO</name>
<reference evidence="6 7" key="1">
    <citation type="submission" date="2020-03" db="EMBL/GenBank/DDBJ databases">
        <title>Draft Genome Sequence of Cudoniella acicularis.</title>
        <authorList>
            <person name="Buettner E."/>
            <person name="Kellner H."/>
        </authorList>
    </citation>
    <scope>NUCLEOTIDE SEQUENCE [LARGE SCALE GENOMIC DNA]</scope>
    <source>
        <strain evidence="6 7">DSM 108380</strain>
    </source>
</reference>
<keyword evidence="4" id="KW-0560">Oxidoreductase</keyword>
<evidence type="ECO:0000313" key="6">
    <source>
        <dbReference type="EMBL" id="KAF4620240.1"/>
    </source>
</evidence>
<feature type="transmembrane region" description="Helical" evidence="5">
    <location>
        <begin position="56"/>
        <end position="78"/>
    </location>
</feature>
<feature type="transmembrane region" description="Helical" evidence="5">
    <location>
        <begin position="90"/>
        <end position="108"/>
    </location>
</feature>
<comment type="caution">
    <text evidence="6">The sequence shown here is derived from an EMBL/GenBank/DDBJ whole genome shotgun (WGS) entry which is preliminary data.</text>
</comment>
<keyword evidence="5" id="KW-0472">Membrane</keyword>
<dbReference type="InterPro" id="IPR036318">
    <property type="entry name" value="FAD-bd_PCMH-like_sf"/>
</dbReference>
<evidence type="ECO:0000256" key="5">
    <source>
        <dbReference type="SAM" id="Phobius"/>
    </source>
</evidence>
<dbReference type="Gene3D" id="3.30.465.10">
    <property type="match status" value="1"/>
</dbReference>
<keyword evidence="7" id="KW-1185">Reference proteome</keyword>
<protein>
    <submittedName>
        <fullName evidence="6">Uncharacterized protein</fullName>
    </submittedName>
</protein>
<dbReference type="Gene3D" id="3.40.462.20">
    <property type="match status" value="1"/>
</dbReference>
<sequence length="300" mass="33215">MACDNVKNFEVVLADSSVVSANADENPDIFRALKGGGSNFGIVTRFDLFTKPSHQLWYTLKIYNIASSPAIMAAAVSVQKAMENDSRIGFFLNINTGFITAGMLYLGWQDKPPKAFKAFDEITPMQIAIPETNGTHLEIARLLAMPAGLKREVGTSTTLVDAELYLELQRILHDILTSTTVNGTPTSESFSMNFTIQPMSPAAVAKGKEQNRNCMNIKPVSQAWIAMVVQWSDSAEDELARKLISQLTTSIEAKAKERNKHLEFLFMNDASYTQDPLKSYGEESLGFLRAIGNVEVEPYW</sequence>
<keyword evidence="3" id="KW-0274">FAD</keyword>
<dbReference type="SUPFAM" id="SSF56176">
    <property type="entry name" value="FAD-binding/transporter-associated domain-like"/>
    <property type="match status" value="1"/>
</dbReference>
<dbReference type="OrthoDB" id="2151789at2759"/>
<comment type="similarity">
    <text evidence="1">Belongs to the oxygen-dependent FAD-linked oxidoreductase family.</text>
</comment>
<dbReference type="GO" id="GO:0016491">
    <property type="term" value="F:oxidoreductase activity"/>
    <property type="evidence" value="ECO:0007669"/>
    <property type="project" value="UniProtKB-KW"/>
</dbReference>
<dbReference type="EMBL" id="JAAMPI010001968">
    <property type="protein sequence ID" value="KAF4620240.1"/>
    <property type="molecule type" value="Genomic_DNA"/>
</dbReference>
<dbReference type="InterPro" id="IPR016169">
    <property type="entry name" value="FAD-bd_PCMH_sub2"/>
</dbReference>
<dbReference type="PANTHER" id="PTHR42973:SF54">
    <property type="entry name" value="FAD-BINDING PCMH-TYPE DOMAIN-CONTAINING PROTEIN"/>
    <property type="match status" value="1"/>
</dbReference>
<accession>A0A8H4QZ34</accession>
<keyword evidence="5" id="KW-1133">Transmembrane helix</keyword>
<dbReference type="AlphaFoldDB" id="A0A8H4QZ34"/>
<keyword evidence="5" id="KW-0812">Transmembrane</keyword>
<keyword evidence="2" id="KW-0285">Flavoprotein</keyword>
<evidence type="ECO:0000256" key="3">
    <source>
        <dbReference type="ARBA" id="ARBA00022827"/>
    </source>
</evidence>
<gene>
    <name evidence="6" type="ORF">G7Y89_g14580</name>
</gene>
<evidence type="ECO:0000256" key="1">
    <source>
        <dbReference type="ARBA" id="ARBA00005466"/>
    </source>
</evidence>
<proteinExistence type="inferred from homology"/>
<dbReference type="GO" id="GO:0050660">
    <property type="term" value="F:flavin adenine dinucleotide binding"/>
    <property type="evidence" value="ECO:0007669"/>
    <property type="project" value="InterPro"/>
</dbReference>
<dbReference type="InterPro" id="IPR050416">
    <property type="entry name" value="FAD-linked_Oxidoreductase"/>
</dbReference>
<evidence type="ECO:0000256" key="2">
    <source>
        <dbReference type="ARBA" id="ARBA00022630"/>
    </source>
</evidence>
<dbReference type="Proteomes" id="UP000566819">
    <property type="component" value="Unassembled WGS sequence"/>
</dbReference>
<evidence type="ECO:0000256" key="4">
    <source>
        <dbReference type="ARBA" id="ARBA00023002"/>
    </source>
</evidence>
<dbReference type="PANTHER" id="PTHR42973">
    <property type="entry name" value="BINDING OXIDOREDUCTASE, PUTATIVE (AFU_ORTHOLOGUE AFUA_1G17690)-RELATED"/>
    <property type="match status" value="1"/>
</dbReference>
<evidence type="ECO:0000313" key="7">
    <source>
        <dbReference type="Proteomes" id="UP000566819"/>
    </source>
</evidence>
<organism evidence="6 7">
    <name type="scientific">Cudoniella acicularis</name>
    <dbReference type="NCBI Taxonomy" id="354080"/>
    <lineage>
        <taxon>Eukaryota</taxon>
        <taxon>Fungi</taxon>
        <taxon>Dikarya</taxon>
        <taxon>Ascomycota</taxon>
        <taxon>Pezizomycotina</taxon>
        <taxon>Leotiomycetes</taxon>
        <taxon>Helotiales</taxon>
        <taxon>Tricladiaceae</taxon>
        <taxon>Cudoniella</taxon>
    </lineage>
</organism>